<dbReference type="HOGENOM" id="CLU_647255_0_0_1"/>
<dbReference type="AlphaFoldDB" id="D6RQ93"/>
<dbReference type="VEuPathDB" id="FungiDB:CC1G_15734"/>
<proteinExistence type="predicted"/>
<dbReference type="RefSeq" id="XP_002910305.1">
    <property type="nucleotide sequence ID" value="XM_002910259.1"/>
</dbReference>
<sequence length="424" mass="46545">MSHPPESNTPVAHEPDRTQRPDTPSLTSLPPEILAYILEQLDREFMPSTSLVHSKLREPSQRHFFSRLTLSPSGPGTNTGQTRYAPGKALLELFNSNPTIAGYPTAIAIAQYRKGWLSEDPMIADALNCLSINRIKSFSYVVQSSPGRLESVDDLTELPPATQAAIVKICSSPSLESLSLWNAPISMVRAAGRSVRKLFLPQIRFPEPSDLGHDVAAPRSSPVNIVDLRVKEGRSIDWLLDISNGFAFSDLRHLSCDAGAASQIMRLLRMCEHSLETIAIAFGLILAPSPSDPTIDLCRLSNLRTLEVRFGSTDFTIGEAIDPLARVIDILHTLPPSSSLETLCIVNYFSYTKLEMVNFPSWPLLDNLPLDRSPPRFPHLKTVEIELNCVHSANKPQLGLIAGMIRGMIPKLVDSGIVTIGTSL</sequence>
<feature type="region of interest" description="Disordered" evidence="1">
    <location>
        <begin position="1"/>
        <end position="29"/>
    </location>
</feature>
<reference evidence="3 4" key="1">
    <citation type="journal article" date="2010" name="Proc. Natl. Acad. Sci. U.S.A.">
        <title>Insights into evolution of multicellular fungi from the assembled chromosomes of the mushroom Coprinopsis cinerea (Coprinus cinereus).</title>
        <authorList>
            <person name="Stajich J.E."/>
            <person name="Wilke S.K."/>
            <person name="Ahren D."/>
            <person name="Au C.H."/>
            <person name="Birren B.W."/>
            <person name="Borodovsky M."/>
            <person name="Burns C."/>
            <person name="Canback B."/>
            <person name="Casselton L.A."/>
            <person name="Cheng C.K."/>
            <person name="Deng J."/>
            <person name="Dietrich F.S."/>
            <person name="Fargo D.C."/>
            <person name="Farman M.L."/>
            <person name="Gathman A.C."/>
            <person name="Goldberg J."/>
            <person name="Guigo R."/>
            <person name="Hoegger P.J."/>
            <person name="Hooker J.B."/>
            <person name="Huggins A."/>
            <person name="James T.Y."/>
            <person name="Kamada T."/>
            <person name="Kilaru S."/>
            <person name="Kodira C."/>
            <person name="Kues U."/>
            <person name="Kupfer D."/>
            <person name="Kwan H.S."/>
            <person name="Lomsadze A."/>
            <person name="Li W."/>
            <person name="Lilly W.W."/>
            <person name="Ma L.J."/>
            <person name="Mackey A.J."/>
            <person name="Manning G."/>
            <person name="Martin F."/>
            <person name="Muraguchi H."/>
            <person name="Natvig D.O."/>
            <person name="Palmerini H."/>
            <person name="Ramesh M.A."/>
            <person name="Rehmeyer C.J."/>
            <person name="Roe B.A."/>
            <person name="Shenoy N."/>
            <person name="Stanke M."/>
            <person name="Ter-Hovhannisyan V."/>
            <person name="Tunlid A."/>
            <person name="Velagapudi R."/>
            <person name="Vision T.J."/>
            <person name="Zeng Q."/>
            <person name="Zolan M.E."/>
            <person name="Pukkila P.J."/>
        </authorList>
    </citation>
    <scope>NUCLEOTIDE SEQUENCE [LARGE SCALE GENOMIC DNA]</scope>
    <source>
        <strain evidence="4">Okayama-7 / 130 / ATCC MYA-4618 / FGSC 9003</strain>
    </source>
</reference>
<dbReference type="InterPro" id="IPR001810">
    <property type="entry name" value="F-box_dom"/>
</dbReference>
<gene>
    <name evidence="3" type="ORF">CC1G_15734</name>
</gene>
<dbReference type="GeneID" id="9378630"/>
<feature type="compositionally biased region" description="Polar residues" evidence="1">
    <location>
        <begin position="1"/>
        <end position="10"/>
    </location>
</feature>
<dbReference type="OrthoDB" id="3040439at2759"/>
<evidence type="ECO:0000313" key="4">
    <source>
        <dbReference type="Proteomes" id="UP000001861"/>
    </source>
</evidence>
<comment type="caution">
    <text evidence="3">The sequence shown here is derived from an EMBL/GenBank/DDBJ whole genome shotgun (WGS) entry which is preliminary data.</text>
</comment>
<dbReference type="EMBL" id="AACS02000011">
    <property type="protein sequence ID" value="EFI26811.1"/>
    <property type="molecule type" value="Genomic_DNA"/>
</dbReference>
<evidence type="ECO:0000259" key="2">
    <source>
        <dbReference type="PROSITE" id="PS50181"/>
    </source>
</evidence>
<protein>
    <recommendedName>
        <fullName evidence="2">F-box domain-containing protein</fullName>
    </recommendedName>
</protein>
<dbReference type="PROSITE" id="PS50181">
    <property type="entry name" value="FBOX"/>
    <property type="match status" value="1"/>
</dbReference>
<organism evidence="3 4">
    <name type="scientific">Coprinopsis cinerea (strain Okayama-7 / 130 / ATCC MYA-4618 / FGSC 9003)</name>
    <name type="common">Inky cap fungus</name>
    <name type="synonym">Hormographiella aspergillata</name>
    <dbReference type="NCBI Taxonomy" id="240176"/>
    <lineage>
        <taxon>Eukaryota</taxon>
        <taxon>Fungi</taxon>
        <taxon>Dikarya</taxon>
        <taxon>Basidiomycota</taxon>
        <taxon>Agaricomycotina</taxon>
        <taxon>Agaricomycetes</taxon>
        <taxon>Agaricomycetidae</taxon>
        <taxon>Agaricales</taxon>
        <taxon>Agaricineae</taxon>
        <taxon>Psathyrellaceae</taxon>
        <taxon>Coprinopsis</taxon>
    </lineage>
</organism>
<dbReference type="Proteomes" id="UP000001861">
    <property type="component" value="Unassembled WGS sequence"/>
</dbReference>
<keyword evidence="4" id="KW-1185">Reference proteome</keyword>
<feature type="domain" description="F-box" evidence="2">
    <location>
        <begin position="23"/>
        <end position="68"/>
    </location>
</feature>
<evidence type="ECO:0000256" key="1">
    <source>
        <dbReference type="SAM" id="MobiDB-lite"/>
    </source>
</evidence>
<accession>D6RQ93</accession>
<dbReference type="InParanoid" id="D6RQ93"/>
<name>D6RQ93_COPC7</name>
<dbReference type="KEGG" id="cci:CC1G_15734"/>
<evidence type="ECO:0000313" key="3">
    <source>
        <dbReference type="EMBL" id="EFI26811.1"/>
    </source>
</evidence>